<protein>
    <submittedName>
        <fullName evidence="2">DUF2254 domain-containing protein</fullName>
    </submittedName>
</protein>
<evidence type="ECO:0000313" key="2">
    <source>
        <dbReference type="EMBL" id="RKH48397.1"/>
    </source>
</evidence>
<keyword evidence="1" id="KW-1133">Transmembrane helix</keyword>
<dbReference type="AlphaFoldDB" id="A0A3A8NVJ0"/>
<proteinExistence type="predicted"/>
<dbReference type="Pfam" id="PF10011">
    <property type="entry name" value="DUF2254"/>
    <property type="match status" value="1"/>
</dbReference>
<keyword evidence="1" id="KW-0472">Membrane</keyword>
<keyword evidence="1" id="KW-0812">Transmembrane</keyword>
<organism evidence="2 3">
    <name type="scientific">Corallococcus sicarius</name>
    <dbReference type="NCBI Taxonomy" id="2316726"/>
    <lineage>
        <taxon>Bacteria</taxon>
        <taxon>Pseudomonadati</taxon>
        <taxon>Myxococcota</taxon>
        <taxon>Myxococcia</taxon>
        <taxon>Myxococcales</taxon>
        <taxon>Cystobacterineae</taxon>
        <taxon>Myxococcaceae</taxon>
        <taxon>Corallococcus</taxon>
    </lineage>
</organism>
<accession>A0A3A8NVJ0</accession>
<name>A0A3A8NVJ0_9BACT</name>
<reference evidence="3" key="1">
    <citation type="submission" date="2018-09" db="EMBL/GenBank/DDBJ databases">
        <authorList>
            <person name="Livingstone P.G."/>
            <person name="Whitworth D.E."/>
        </authorList>
    </citation>
    <scope>NUCLEOTIDE SEQUENCE [LARGE SCALE GENOMIC DNA]</scope>
    <source>
        <strain evidence="3">CA040B</strain>
    </source>
</reference>
<keyword evidence="3" id="KW-1185">Reference proteome</keyword>
<dbReference type="EMBL" id="RAWG01000001">
    <property type="protein sequence ID" value="RKH48397.1"/>
    <property type="molecule type" value="Genomic_DNA"/>
</dbReference>
<feature type="transmembrane region" description="Helical" evidence="1">
    <location>
        <begin position="54"/>
        <end position="72"/>
    </location>
</feature>
<gene>
    <name evidence="2" type="ORF">D7X12_00215</name>
</gene>
<feature type="transmembrane region" description="Helical" evidence="1">
    <location>
        <begin position="141"/>
        <end position="163"/>
    </location>
</feature>
<evidence type="ECO:0000313" key="3">
    <source>
        <dbReference type="Proteomes" id="UP000273405"/>
    </source>
</evidence>
<feature type="transmembrane region" description="Helical" evidence="1">
    <location>
        <begin position="97"/>
        <end position="120"/>
    </location>
</feature>
<dbReference type="InterPro" id="IPR018723">
    <property type="entry name" value="DUF2254_membrane"/>
</dbReference>
<dbReference type="Proteomes" id="UP000273405">
    <property type="component" value="Unassembled WGS sequence"/>
</dbReference>
<evidence type="ECO:0000256" key="1">
    <source>
        <dbReference type="SAM" id="Phobius"/>
    </source>
</evidence>
<feature type="transmembrane region" description="Helical" evidence="1">
    <location>
        <begin position="175"/>
        <end position="195"/>
    </location>
</feature>
<comment type="caution">
    <text evidence="2">The sequence shown here is derived from an EMBL/GenBank/DDBJ whole genome shotgun (WGS) entry which is preliminary data.</text>
</comment>
<sequence length="481" mass="52255">MATLGEGTQPWRGRQMAGTGALLHAQARPGGAPKRTKRWHETRRLRDWSLRSNWLLPTLAALLGVVLGVVLVDPSADSVWALGGLAWRGTPRETRTVLSTVLGTAITSLSIILSLSMLVAQNLGAQYSPRLLRIYQRDAGIRIVIPVFITTCVYCVVAIQRFGLIPGVQEQPRPAAGMAVLLLVACGAALVFQVLHTLQLLRVENLVRKVAGITMAVARRLDQRRQTDAPPVAPPPRSPHALPLRAPADGFVVDVDGAALLARAEARRLVVHVNVAIGEPVLRGTPIGWVEPERTGLHRAAREPESLVSAIALDRWRDQDADVALGVRQLVDIAIKALSPGINDPYTAVEALDQLTFVLCGLAHLRLGPRVLADGDGRARVFLRAPELRDYLDLATEQITRYGAGEPVVVLRLLRLVGAVGQSAREPEDRQAAHATLQRILAEAERARRDSPPLGLQQRYAREVERAMEGAPLPPLPALEF</sequence>